<gene>
    <name evidence="2" type="ORF">SAMN05421733_101273</name>
</gene>
<dbReference type="Gene3D" id="2.40.230.20">
    <property type="entry name" value="Nucleoside-specific channel-forming protein, Tsx-like"/>
    <property type="match status" value="1"/>
</dbReference>
<feature type="chain" id="PRO_5017191688" description="Nucleoside-specific outer membrane channel protein Tsx" evidence="1">
    <location>
        <begin position="31"/>
        <end position="290"/>
    </location>
</feature>
<feature type="signal peptide" evidence="1">
    <location>
        <begin position="1"/>
        <end position="30"/>
    </location>
</feature>
<evidence type="ECO:0008006" key="4">
    <source>
        <dbReference type="Google" id="ProtNLM"/>
    </source>
</evidence>
<dbReference type="RefSeq" id="WP_092746535.1">
    <property type="nucleotide sequence ID" value="NZ_FMYL01000001.1"/>
</dbReference>
<keyword evidence="3" id="KW-1185">Reference proteome</keyword>
<dbReference type="AlphaFoldDB" id="A0A1G6GJF5"/>
<evidence type="ECO:0000256" key="1">
    <source>
        <dbReference type="SAM" id="SignalP"/>
    </source>
</evidence>
<name>A0A1G6GJF5_9GAMM</name>
<organism evidence="2 3">
    <name type="scientific">Acinetobacter boissieri</name>
    <dbReference type="NCBI Taxonomy" id="1219383"/>
    <lineage>
        <taxon>Bacteria</taxon>
        <taxon>Pseudomonadati</taxon>
        <taxon>Pseudomonadota</taxon>
        <taxon>Gammaproteobacteria</taxon>
        <taxon>Moraxellales</taxon>
        <taxon>Moraxellaceae</taxon>
        <taxon>Acinetobacter</taxon>
    </lineage>
</organism>
<dbReference type="Proteomes" id="UP000242501">
    <property type="component" value="Unassembled WGS sequence"/>
</dbReference>
<dbReference type="STRING" id="1219383.SAMN05421733_101273"/>
<dbReference type="OrthoDB" id="104801at2"/>
<keyword evidence="1" id="KW-0732">Signal</keyword>
<reference evidence="3" key="1">
    <citation type="submission" date="2016-09" db="EMBL/GenBank/DDBJ databases">
        <authorList>
            <person name="Varghese N."/>
            <person name="Submissions S."/>
        </authorList>
    </citation>
    <scope>NUCLEOTIDE SEQUENCE [LARGE SCALE GENOMIC DNA]</scope>
    <source>
        <strain evidence="3">ANC 4422</strain>
    </source>
</reference>
<proteinExistence type="predicted"/>
<accession>A0A1G6GJF5</accession>
<sequence>MLFKHLSNYKKSAVATALLSSVLLSTSASALTWSDNAIGWRYGTDFTEPFKNNSDGSKIDITKQIYSFTHASGYTYGTNFLNVDFLQSSSEPNSAQSGGKGTQEAYLVYRNSIDIGKVFKTDLSSQGIRGYALTAGLDWNTKNDGYASKKQMWVVGPTINFDVPGFLSLSALVFFESNKPAAISSRYSYDPHAAFQLSWGMPIGKTPLSFEGFALWIDSKGKNEFGGKTAPETNIDAMLMYDLSSLWGKNDKTFRAGFEYQYWHNKFGNPTAGNKGSTASTPMIRLDYHF</sequence>
<protein>
    <recommendedName>
        <fullName evidence="4">Nucleoside-specific outer membrane channel protein Tsx</fullName>
    </recommendedName>
</protein>
<evidence type="ECO:0000313" key="2">
    <source>
        <dbReference type="EMBL" id="SDB82141.1"/>
    </source>
</evidence>
<dbReference type="EMBL" id="FMYL01000001">
    <property type="protein sequence ID" value="SDB82141.1"/>
    <property type="molecule type" value="Genomic_DNA"/>
</dbReference>
<dbReference type="GO" id="GO:0009279">
    <property type="term" value="C:cell outer membrane"/>
    <property type="evidence" value="ECO:0007669"/>
    <property type="project" value="InterPro"/>
</dbReference>
<dbReference type="SUPFAM" id="SSF111364">
    <property type="entry name" value="Tsx-like channel"/>
    <property type="match status" value="1"/>
</dbReference>
<dbReference type="InterPro" id="IPR036777">
    <property type="entry name" value="Channel_Tsx-like_sf"/>
</dbReference>
<evidence type="ECO:0000313" key="3">
    <source>
        <dbReference type="Proteomes" id="UP000242501"/>
    </source>
</evidence>